<sequence length="499" mass="50715">MHKVLPVTQRQPLLNVAHSRQLEAQAAAALPAHTLMARAGLAVAKLAHALAAPEACIWIVCGPGNNGGDGLIAARWLHQAGRRLRVQCLADLSRLPADAAWAAAAAHAAGVTLERSLELDCAAGDLLIDALLGMGLSRPAEGLLAAAITAVNRSAATVLAVDLPSGLQADTGQALGEALRADHSLSLLSLKPGLFTAQGRALCGTLWHDDLGVVSPIEADAWLSGAQTLQAWQTRHRRTADSHKGSFGDVLVVGGAPGMAGALQLAAGAALSAGAGRVYACGLDDGANVGVIRCGRAELMHCPPERLAQPESQSQATVVAGCGGGAAITPLLPNLLRHAARLVLDADGLNAVAASTDLQALLRQRASAGQSSILTPHPLEAARLLGISTSEVQADRLHSAQLLAEGFAATVILKGSGSVIASPSTTPSINSSGSAALATPGSGDVLAGWLGGMWAQAEEQPTQELAAAACYWHGLAADGWAGPLRASDLIEQMAAHHGR</sequence>
<dbReference type="HAMAP" id="MF_01965">
    <property type="entry name" value="NADHX_dehydratase"/>
    <property type="match status" value="1"/>
</dbReference>
<evidence type="ECO:0000256" key="9">
    <source>
        <dbReference type="ARBA" id="ARBA00022958"/>
    </source>
</evidence>
<keyword evidence="13" id="KW-0511">Multifunctional enzyme</keyword>
<evidence type="ECO:0000256" key="13">
    <source>
        <dbReference type="ARBA" id="ARBA00023268"/>
    </source>
</evidence>
<dbReference type="SUPFAM" id="SSF53613">
    <property type="entry name" value="Ribokinase-like"/>
    <property type="match status" value="1"/>
</dbReference>
<dbReference type="EC" id="4.2.1.136" evidence="19"/>
<feature type="binding site" evidence="18">
    <location>
        <position position="162"/>
    </location>
    <ligand>
        <name>(6S)-NADPHX</name>
        <dbReference type="ChEBI" id="CHEBI:64076"/>
    </ligand>
</feature>
<dbReference type="EMBL" id="JAVXZY010000001">
    <property type="protein sequence ID" value="MDT8998505.1"/>
    <property type="molecule type" value="Genomic_DNA"/>
</dbReference>
<dbReference type="PROSITE" id="PS51383">
    <property type="entry name" value="YJEF_C_3"/>
    <property type="match status" value="1"/>
</dbReference>
<evidence type="ECO:0000256" key="5">
    <source>
        <dbReference type="ARBA" id="ARBA00022723"/>
    </source>
</evidence>
<dbReference type="SUPFAM" id="SSF64153">
    <property type="entry name" value="YjeF N-terminal domain-like"/>
    <property type="match status" value="1"/>
</dbReference>
<keyword evidence="23" id="KW-1185">Reference proteome</keyword>
<dbReference type="CDD" id="cd01171">
    <property type="entry name" value="YXKO-related"/>
    <property type="match status" value="1"/>
</dbReference>
<evidence type="ECO:0000256" key="2">
    <source>
        <dbReference type="ARBA" id="ARBA00000909"/>
    </source>
</evidence>
<evidence type="ECO:0000256" key="1">
    <source>
        <dbReference type="ARBA" id="ARBA00000013"/>
    </source>
</evidence>
<comment type="catalytic activity">
    <reaction evidence="16 17 19">
        <text>(6S)-NADPHX + ADP = AMP + phosphate + NADPH + H(+)</text>
        <dbReference type="Rhea" id="RHEA:32235"/>
        <dbReference type="ChEBI" id="CHEBI:15378"/>
        <dbReference type="ChEBI" id="CHEBI:43474"/>
        <dbReference type="ChEBI" id="CHEBI:57783"/>
        <dbReference type="ChEBI" id="CHEBI:64076"/>
        <dbReference type="ChEBI" id="CHEBI:456215"/>
        <dbReference type="ChEBI" id="CHEBI:456216"/>
        <dbReference type="EC" id="4.2.1.136"/>
    </reaction>
</comment>
<proteinExistence type="inferred from homology"/>
<feature type="domain" description="YjeF C-terminal" evidence="20">
    <location>
        <begin position="227"/>
        <end position="499"/>
    </location>
</feature>
<feature type="binding site" evidence="17">
    <location>
        <position position="444"/>
    </location>
    <ligand>
        <name>(6S)-NADPHX</name>
        <dbReference type="ChEBI" id="CHEBI:64076"/>
    </ligand>
</feature>
<dbReference type="PIRSF" id="PIRSF017184">
    <property type="entry name" value="Nnr"/>
    <property type="match status" value="1"/>
</dbReference>
<dbReference type="Proteomes" id="UP001246372">
    <property type="component" value="Unassembled WGS sequence"/>
</dbReference>
<gene>
    <name evidence="18" type="primary">nnrE</name>
    <name evidence="17" type="synonym">nnrD</name>
    <name evidence="22" type="ORF">RQP53_04355</name>
</gene>
<evidence type="ECO:0000256" key="18">
    <source>
        <dbReference type="HAMAP-Rule" id="MF_01966"/>
    </source>
</evidence>
<keyword evidence="9 18" id="KW-0630">Potassium</keyword>
<comment type="similarity">
    <text evidence="3 19">In the N-terminal section; belongs to the NnrE/AIBP family.</text>
</comment>
<evidence type="ECO:0000259" key="20">
    <source>
        <dbReference type="PROSITE" id="PS51383"/>
    </source>
</evidence>
<dbReference type="RefSeq" id="WP_315648861.1">
    <property type="nucleotide sequence ID" value="NZ_JAVXZY010000001.1"/>
</dbReference>
<keyword evidence="7 17" id="KW-0067">ATP-binding</keyword>
<comment type="catalytic activity">
    <reaction evidence="2 18 19">
        <text>(6R)-NADPHX = (6S)-NADPHX</text>
        <dbReference type="Rhea" id="RHEA:32227"/>
        <dbReference type="ChEBI" id="CHEBI:64076"/>
        <dbReference type="ChEBI" id="CHEBI:64077"/>
        <dbReference type="EC" id="5.1.99.6"/>
    </reaction>
</comment>
<dbReference type="InterPro" id="IPR030677">
    <property type="entry name" value="Nnr"/>
</dbReference>
<dbReference type="InterPro" id="IPR000631">
    <property type="entry name" value="CARKD"/>
</dbReference>
<keyword evidence="6 17" id="KW-0547">Nucleotide-binding</keyword>
<comment type="similarity">
    <text evidence="17">Belongs to the NnrD/CARKD family.</text>
</comment>
<comment type="cofactor">
    <cofactor evidence="18 19">
        <name>K(+)</name>
        <dbReference type="ChEBI" id="CHEBI:29103"/>
    </cofactor>
    <text evidence="18 19">Binds 1 potassium ion per subunit.</text>
</comment>
<evidence type="ECO:0000256" key="16">
    <source>
        <dbReference type="ARBA" id="ARBA00049209"/>
    </source>
</evidence>
<organism evidence="22 23">
    <name type="scientific">Roseateles aquae</name>
    <dbReference type="NCBI Taxonomy" id="3077235"/>
    <lineage>
        <taxon>Bacteria</taxon>
        <taxon>Pseudomonadati</taxon>
        <taxon>Pseudomonadota</taxon>
        <taxon>Betaproteobacteria</taxon>
        <taxon>Burkholderiales</taxon>
        <taxon>Sphaerotilaceae</taxon>
        <taxon>Roseateles</taxon>
    </lineage>
</organism>
<reference evidence="22" key="1">
    <citation type="submission" date="2023-09" db="EMBL/GenBank/DDBJ databases">
        <title>Paucibacter sp. APW11 Genome sequencing and assembly.</title>
        <authorList>
            <person name="Kim I."/>
        </authorList>
    </citation>
    <scope>NUCLEOTIDE SEQUENCE</scope>
    <source>
        <strain evidence="22">APW11</strain>
    </source>
</reference>
<comment type="function">
    <text evidence="14 19">Bifunctional enzyme that catalyzes the epimerization of the S- and R-forms of NAD(P)HX and the dehydration of the S-form of NAD(P)HX at the expense of ADP, which is converted to AMP. This allows the repair of both epimers of NAD(P)HX, a damaged form of NAD(P)H that is a result of enzymatic or heat-dependent hydration.</text>
</comment>
<evidence type="ECO:0000256" key="19">
    <source>
        <dbReference type="PIRNR" id="PIRNR017184"/>
    </source>
</evidence>
<keyword evidence="8 17" id="KW-0521">NADP</keyword>
<protein>
    <recommendedName>
        <fullName evidence="19">Bifunctional NAD(P)H-hydrate repair enzyme</fullName>
    </recommendedName>
    <alternativeName>
        <fullName evidence="19">Nicotinamide nucleotide repair protein</fullName>
    </alternativeName>
    <domain>
        <recommendedName>
            <fullName evidence="19">ADP-dependent (S)-NAD(P)H-hydrate dehydratase</fullName>
            <ecNumber evidence="19">4.2.1.136</ecNumber>
        </recommendedName>
        <alternativeName>
            <fullName evidence="19">ADP-dependent NAD(P)HX dehydratase</fullName>
        </alternativeName>
    </domain>
    <domain>
        <recommendedName>
            <fullName evidence="19">NAD(P)H-hydrate epimerase</fullName>
            <ecNumber evidence="19">5.1.99.6</ecNumber>
        </recommendedName>
    </domain>
</protein>
<evidence type="ECO:0000256" key="17">
    <source>
        <dbReference type="HAMAP-Rule" id="MF_01965"/>
    </source>
</evidence>
<feature type="binding site" evidence="18">
    <location>
        <begin position="133"/>
        <end position="139"/>
    </location>
    <ligand>
        <name>(6S)-NADPHX</name>
        <dbReference type="ChEBI" id="CHEBI:64076"/>
    </ligand>
</feature>
<comment type="catalytic activity">
    <reaction evidence="15 17 19">
        <text>(6S)-NADHX + ADP = AMP + phosphate + NADH + H(+)</text>
        <dbReference type="Rhea" id="RHEA:32223"/>
        <dbReference type="ChEBI" id="CHEBI:15378"/>
        <dbReference type="ChEBI" id="CHEBI:43474"/>
        <dbReference type="ChEBI" id="CHEBI:57945"/>
        <dbReference type="ChEBI" id="CHEBI:64074"/>
        <dbReference type="ChEBI" id="CHEBI:456215"/>
        <dbReference type="ChEBI" id="CHEBI:456216"/>
        <dbReference type="EC" id="4.2.1.136"/>
    </reaction>
</comment>
<feature type="binding site" evidence="18">
    <location>
        <begin position="65"/>
        <end position="69"/>
    </location>
    <ligand>
        <name>(6S)-NADPHX</name>
        <dbReference type="ChEBI" id="CHEBI:64076"/>
    </ligand>
</feature>
<dbReference type="InterPro" id="IPR029056">
    <property type="entry name" value="Ribokinase-like"/>
</dbReference>
<keyword evidence="10 17" id="KW-0520">NAD</keyword>
<feature type="binding site" evidence="18">
    <location>
        <position position="66"/>
    </location>
    <ligand>
        <name>K(+)</name>
        <dbReference type="ChEBI" id="CHEBI:29103"/>
    </ligand>
</feature>
<dbReference type="Gene3D" id="3.40.50.10260">
    <property type="entry name" value="YjeF N-terminal domain"/>
    <property type="match status" value="1"/>
</dbReference>
<dbReference type="PROSITE" id="PS51385">
    <property type="entry name" value="YJEF_N"/>
    <property type="match status" value="1"/>
</dbReference>
<name>A0ABU3P8G8_9BURK</name>
<evidence type="ECO:0000256" key="3">
    <source>
        <dbReference type="ARBA" id="ARBA00006001"/>
    </source>
</evidence>
<dbReference type="PANTHER" id="PTHR12592">
    <property type="entry name" value="ATP-DEPENDENT (S)-NAD(P)H-HYDRATE DEHYDRATASE FAMILY MEMBER"/>
    <property type="match status" value="1"/>
</dbReference>
<comment type="caution">
    <text evidence="22">The sequence shown here is derived from an EMBL/GenBank/DDBJ whole genome shotgun (WGS) entry which is preliminary data.</text>
</comment>
<dbReference type="Gene3D" id="3.40.1190.20">
    <property type="match status" value="1"/>
</dbReference>
<feature type="binding site" evidence="17">
    <location>
        <position position="377"/>
    </location>
    <ligand>
        <name>(6S)-NADPHX</name>
        <dbReference type="ChEBI" id="CHEBI:64076"/>
    </ligand>
</feature>
<evidence type="ECO:0000256" key="10">
    <source>
        <dbReference type="ARBA" id="ARBA00023027"/>
    </source>
</evidence>
<evidence type="ECO:0000256" key="12">
    <source>
        <dbReference type="ARBA" id="ARBA00023239"/>
    </source>
</evidence>
<evidence type="ECO:0000256" key="7">
    <source>
        <dbReference type="ARBA" id="ARBA00022840"/>
    </source>
</evidence>
<feature type="binding site" evidence="17">
    <location>
        <begin position="414"/>
        <end position="418"/>
    </location>
    <ligand>
        <name>AMP</name>
        <dbReference type="ChEBI" id="CHEBI:456215"/>
    </ligand>
</feature>
<dbReference type="Pfam" id="PF01256">
    <property type="entry name" value="Carb_kinase"/>
    <property type="match status" value="1"/>
</dbReference>
<evidence type="ECO:0000259" key="21">
    <source>
        <dbReference type="PROSITE" id="PS51385"/>
    </source>
</evidence>
<evidence type="ECO:0000256" key="6">
    <source>
        <dbReference type="ARBA" id="ARBA00022741"/>
    </source>
</evidence>
<evidence type="ECO:0000256" key="8">
    <source>
        <dbReference type="ARBA" id="ARBA00022857"/>
    </source>
</evidence>
<comment type="function">
    <text evidence="17">Catalyzes the dehydration of the S-form of NAD(P)HX at the expense of ADP, which is converted to AMP. Together with NAD(P)HX epimerase, which catalyzes the epimerization of the S- and R-forms, the enzyme allows the repair of both epimers of NAD(P)HX, a damaged form of NAD(P)H that is a result of enzymatic or heat-dependent hydration.</text>
</comment>
<comment type="similarity">
    <text evidence="18">Belongs to the NnrE/AIBP family.</text>
</comment>
<keyword evidence="5 18" id="KW-0479">Metal-binding</keyword>
<dbReference type="HAMAP" id="MF_01966">
    <property type="entry name" value="NADHX_epimerase"/>
    <property type="match status" value="1"/>
</dbReference>
<evidence type="ECO:0000256" key="11">
    <source>
        <dbReference type="ARBA" id="ARBA00023235"/>
    </source>
</evidence>
<dbReference type="InterPro" id="IPR036652">
    <property type="entry name" value="YjeF_N_dom_sf"/>
</dbReference>
<comment type="cofactor">
    <cofactor evidence="17">
        <name>Mg(2+)</name>
        <dbReference type="ChEBI" id="CHEBI:18420"/>
    </cofactor>
</comment>
<dbReference type="NCBIfam" id="TIGR00197">
    <property type="entry name" value="yjeF_nterm"/>
    <property type="match status" value="1"/>
</dbReference>
<accession>A0ABU3P8G8</accession>
<feature type="binding site" evidence="18">
    <location>
        <position position="165"/>
    </location>
    <ligand>
        <name>K(+)</name>
        <dbReference type="ChEBI" id="CHEBI:29103"/>
    </ligand>
</feature>
<comment type="similarity">
    <text evidence="4 19">In the C-terminal section; belongs to the NnrD/CARKD family.</text>
</comment>
<keyword evidence="12 17" id="KW-0456">Lyase</keyword>
<evidence type="ECO:0000256" key="4">
    <source>
        <dbReference type="ARBA" id="ARBA00009524"/>
    </source>
</evidence>
<feature type="binding site" evidence="17">
    <location>
        <position position="443"/>
    </location>
    <ligand>
        <name>AMP</name>
        <dbReference type="ChEBI" id="CHEBI:456215"/>
    </ligand>
</feature>
<evidence type="ECO:0000313" key="23">
    <source>
        <dbReference type="Proteomes" id="UP001246372"/>
    </source>
</evidence>
<evidence type="ECO:0000256" key="14">
    <source>
        <dbReference type="ARBA" id="ARBA00025153"/>
    </source>
</evidence>
<feature type="binding site" evidence="17">
    <location>
        <position position="262"/>
    </location>
    <ligand>
        <name>(6S)-NADPHX</name>
        <dbReference type="ChEBI" id="CHEBI:64076"/>
    </ligand>
</feature>
<dbReference type="NCBIfam" id="TIGR00196">
    <property type="entry name" value="yjeF_cterm"/>
    <property type="match status" value="1"/>
</dbReference>
<dbReference type="PANTHER" id="PTHR12592:SF0">
    <property type="entry name" value="ATP-DEPENDENT (S)-NAD(P)H-HYDRATE DEHYDRATASE"/>
    <property type="match status" value="1"/>
</dbReference>
<comment type="caution">
    <text evidence="18">Lacks conserved residue(s) required for the propagation of feature annotation.</text>
</comment>
<evidence type="ECO:0000313" key="22">
    <source>
        <dbReference type="EMBL" id="MDT8998505.1"/>
    </source>
</evidence>
<feature type="binding site" evidence="18">
    <location>
        <position position="129"/>
    </location>
    <ligand>
        <name>K(+)</name>
        <dbReference type="ChEBI" id="CHEBI:29103"/>
    </ligand>
</feature>
<dbReference type="InterPro" id="IPR004443">
    <property type="entry name" value="YjeF_N_dom"/>
</dbReference>
<feature type="binding site" evidence="17">
    <location>
        <position position="323"/>
    </location>
    <ligand>
        <name>(6S)-NADPHX</name>
        <dbReference type="ChEBI" id="CHEBI:64076"/>
    </ligand>
</feature>
<comment type="catalytic activity">
    <reaction evidence="1 18 19">
        <text>(6R)-NADHX = (6S)-NADHX</text>
        <dbReference type="Rhea" id="RHEA:32215"/>
        <dbReference type="ChEBI" id="CHEBI:64074"/>
        <dbReference type="ChEBI" id="CHEBI:64075"/>
        <dbReference type="EC" id="5.1.99.6"/>
    </reaction>
</comment>
<keyword evidence="11 18" id="KW-0413">Isomerase</keyword>
<comment type="subunit">
    <text evidence="17">Homotetramer.</text>
</comment>
<dbReference type="Pfam" id="PF03853">
    <property type="entry name" value="YjeF_N"/>
    <property type="match status" value="1"/>
</dbReference>
<evidence type="ECO:0000256" key="15">
    <source>
        <dbReference type="ARBA" id="ARBA00048238"/>
    </source>
</evidence>
<feature type="domain" description="YjeF N-terminal" evidence="21">
    <location>
        <begin position="19"/>
        <end position="219"/>
    </location>
</feature>
<comment type="function">
    <text evidence="18">Catalyzes the epimerization of the S- and R-forms of NAD(P)HX, a damaged form of NAD(P)H that is a result of enzymatic or heat-dependent hydration. This is a prerequisite for the S-specific NAD(P)H-hydrate dehydratase to allow the repair of both epimers of NAD(P)HX.</text>
</comment>
<dbReference type="EC" id="5.1.99.6" evidence="19"/>